<accession>A0A250WUW0</accession>
<dbReference type="InterPro" id="IPR025893">
    <property type="entry name" value="Tocopherol_cyclase"/>
</dbReference>
<name>A0A250WUW0_9CHLO</name>
<dbReference type="Proteomes" id="UP000232323">
    <property type="component" value="Unassembled WGS sequence"/>
</dbReference>
<reference evidence="1 2" key="1">
    <citation type="submission" date="2017-08" db="EMBL/GenBank/DDBJ databases">
        <title>Acidophilic green algal genome provides insights into adaptation to an acidic environment.</title>
        <authorList>
            <person name="Hirooka S."/>
            <person name="Hirose Y."/>
            <person name="Kanesaki Y."/>
            <person name="Higuchi S."/>
            <person name="Fujiwara T."/>
            <person name="Onuma R."/>
            <person name="Era A."/>
            <person name="Ohbayashi R."/>
            <person name="Uzuka A."/>
            <person name="Nozaki H."/>
            <person name="Yoshikawa H."/>
            <person name="Miyagishima S.Y."/>
        </authorList>
    </citation>
    <scope>NUCLEOTIDE SEQUENCE [LARGE SCALE GENOMIC DNA]</scope>
    <source>
        <strain evidence="1 2">NIES-2499</strain>
    </source>
</reference>
<dbReference type="EMBL" id="BEGY01000008">
    <property type="protein sequence ID" value="GAX74585.1"/>
    <property type="molecule type" value="Genomic_DNA"/>
</dbReference>
<evidence type="ECO:0000313" key="2">
    <source>
        <dbReference type="Proteomes" id="UP000232323"/>
    </source>
</evidence>
<proteinExistence type="predicted"/>
<evidence type="ECO:0008006" key="3">
    <source>
        <dbReference type="Google" id="ProtNLM"/>
    </source>
</evidence>
<dbReference type="GO" id="GO:0009976">
    <property type="term" value="F:tocopherol cyclase activity"/>
    <property type="evidence" value="ECO:0007669"/>
    <property type="project" value="InterPro"/>
</dbReference>
<sequence length="490" mass="54105">MALYRPELLRRNDLVPKVTPRLSNHTFHKTRRKVSTTTASLNNGVRSEPPSYRRIPSLETVKVPHCGYHFDNVPRRFFEGWYWKVQIPSTSHSFALIYSIEDPEGSNPHSGVGVQVMGPADGYICQFNSNTNSFWADRNNLALGAVLTPGDHYRLPEVNGNLKRGSNGGVARCMLSPDRFFDQVMHGFQASYTRQTGRIVAREEGTAGRAVSTVKACSWDISIQPCSGWGENGNQKATAGWLSILSIFEPHWQVLMADGLASGWLDWGGERYQFKDAPAYAEKNWGGGFPSKWCWVQCNSFDNQPGLSLTAVGARRALALGLPGIEEDVGLIGVHLPGSNGQFIELVPWKGSVDWDVDPWGRWRIHAINDEYEALVEASCSEDAGMVLRAPTFTQGLAPFCKDTFYGRCRLRIWRLRGKAHGWKGVGNGEIPLIDATSTTAALEVGGGPWWTPWVAEAAMKEPFRSLVQLPVDVGLLGNMVPGPLKPPGL</sequence>
<organism evidence="1 2">
    <name type="scientific">Chlamydomonas eustigma</name>
    <dbReference type="NCBI Taxonomy" id="1157962"/>
    <lineage>
        <taxon>Eukaryota</taxon>
        <taxon>Viridiplantae</taxon>
        <taxon>Chlorophyta</taxon>
        <taxon>core chlorophytes</taxon>
        <taxon>Chlorophyceae</taxon>
        <taxon>CS clade</taxon>
        <taxon>Chlamydomonadales</taxon>
        <taxon>Chlamydomonadaceae</taxon>
        <taxon>Chlamydomonas</taxon>
    </lineage>
</organism>
<dbReference type="Pfam" id="PF14249">
    <property type="entry name" value="Tocopherol_cycl"/>
    <property type="match status" value="1"/>
</dbReference>
<dbReference type="PANTHER" id="PTHR35309:SF4">
    <property type="entry name" value="TOCOPHEROL CYCLASE"/>
    <property type="match status" value="1"/>
</dbReference>
<dbReference type="PANTHER" id="PTHR35309">
    <property type="match status" value="1"/>
</dbReference>
<protein>
    <recommendedName>
        <fullName evidence="3">Tocopherol cyclase</fullName>
    </recommendedName>
</protein>
<dbReference type="OrthoDB" id="38968at2759"/>
<comment type="caution">
    <text evidence="1">The sequence shown here is derived from an EMBL/GenBank/DDBJ whole genome shotgun (WGS) entry which is preliminary data.</text>
</comment>
<gene>
    <name evidence="1" type="ORF">CEUSTIGMA_g2033.t1</name>
</gene>
<evidence type="ECO:0000313" key="1">
    <source>
        <dbReference type="EMBL" id="GAX74585.1"/>
    </source>
</evidence>
<keyword evidence="2" id="KW-1185">Reference proteome</keyword>
<dbReference type="STRING" id="1157962.A0A250WUW0"/>
<dbReference type="AlphaFoldDB" id="A0A250WUW0"/>